<feature type="domain" description="HTH CENPB-type" evidence="2">
    <location>
        <begin position="58"/>
        <end position="129"/>
    </location>
</feature>
<dbReference type="InterPro" id="IPR009057">
    <property type="entry name" value="Homeodomain-like_sf"/>
</dbReference>
<evidence type="ECO:0000313" key="3">
    <source>
        <dbReference type="EMBL" id="KAE9023528.1"/>
    </source>
</evidence>
<keyword evidence="1" id="KW-0238">DNA-binding</keyword>
<dbReference type="EMBL" id="QXFT01000845">
    <property type="protein sequence ID" value="KAE9334702.1"/>
    <property type="molecule type" value="Genomic_DNA"/>
</dbReference>
<dbReference type="EMBL" id="QXFV01000857">
    <property type="protein sequence ID" value="KAE9023528.1"/>
    <property type="molecule type" value="Genomic_DNA"/>
</dbReference>
<evidence type="ECO:0000313" key="4">
    <source>
        <dbReference type="EMBL" id="KAE9334702.1"/>
    </source>
</evidence>
<dbReference type="PROSITE" id="PS51253">
    <property type="entry name" value="HTH_CENPB"/>
    <property type="match status" value="1"/>
</dbReference>
<proteinExistence type="predicted"/>
<dbReference type="AlphaFoldDB" id="A0A6A3LZH0"/>
<sequence>MPKQQRKQYSDADMGRAVERVVAGGERAVFVSPELNVPYRTLLKYAARHRRGESIVAKRRGPRPALTADGERQLLLWMRELQAAGLPVRRRELLVKANEVLRSLSGPDAEISSGWYTRFRSRHPEVSGPGEHMVVAEEGEEREEQEERAGVEDWKTREQLEKEGLLRTPVERAVFAVQESYAASWPPRDVVDAFELMLDAGKADLFLVMEPGELRDLWLKKQLRQMHRATGKH</sequence>
<evidence type="ECO:0000313" key="5">
    <source>
        <dbReference type="Proteomes" id="UP000429607"/>
    </source>
</evidence>
<organism evidence="3 5">
    <name type="scientific">Phytophthora rubi</name>
    <dbReference type="NCBI Taxonomy" id="129364"/>
    <lineage>
        <taxon>Eukaryota</taxon>
        <taxon>Sar</taxon>
        <taxon>Stramenopiles</taxon>
        <taxon>Oomycota</taxon>
        <taxon>Peronosporomycetes</taxon>
        <taxon>Peronosporales</taxon>
        <taxon>Peronosporaceae</taxon>
        <taxon>Phytophthora</taxon>
    </lineage>
</organism>
<evidence type="ECO:0000313" key="6">
    <source>
        <dbReference type="Proteomes" id="UP000434957"/>
    </source>
</evidence>
<dbReference type="SUPFAM" id="SSF46689">
    <property type="entry name" value="Homeodomain-like"/>
    <property type="match status" value="1"/>
</dbReference>
<dbReference type="Pfam" id="PF03221">
    <property type="entry name" value="HTH_Tnp_Tc5"/>
    <property type="match status" value="1"/>
</dbReference>
<protein>
    <recommendedName>
        <fullName evidence="2">HTH CENPB-type domain-containing protein</fullName>
    </recommendedName>
</protein>
<dbReference type="Proteomes" id="UP000434957">
    <property type="component" value="Unassembled WGS sequence"/>
</dbReference>
<evidence type="ECO:0000259" key="2">
    <source>
        <dbReference type="PROSITE" id="PS51253"/>
    </source>
</evidence>
<reference evidence="3 5" key="1">
    <citation type="submission" date="2018-09" db="EMBL/GenBank/DDBJ databases">
        <title>Genomic investigation of the strawberry pathogen Phytophthora fragariae indicates pathogenicity is determined by transcriptional variation in three key races.</title>
        <authorList>
            <person name="Adams T.M."/>
            <person name="Armitage A.D."/>
            <person name="Sobczyk M.K."/>
            <person name="Bates H.J."/>
            <person name="Dunwell J.M."/>
            <person name="Nellist C.F."/>
            <person name="Harrison R.J."/>
        </authorList>
    </citation>
    <scope>NUCLEOTIDE SEQUENCE [LARGE SCALE GENOMIC DNA]</scope>
    <source>
        <strain evidence="3 5">SCRP249</strain>
        <strain evidence="4 6">SCRP333</strain>
    </source>
</reference>
<name>A0A6A3LZH0_9STRA</name>
<gene>
    <name evidence="3" type="ORF">PR001_g12885</name>
    <name evidence="4" type="ORF">PR003_g13392</name>
</gene>
<accession>A0A6A3LZH0</accession>
<dbReference type="GO" id="GO:0003677">
    <property type="term" value="F:DNA binding"/>
    <property type="evidence" value="ECO:0007669"/>
    <property type="project" value="UniProtKB-KW"/>
</dbReference>
<dbReference type="Gene3D" id="1.10.10.60">
    <property type="entry name" value="Homeodomain-like"/>
    <property type="match status" value="1"/>
</dbReference>
<keyword evidence="6" id="KW-1185">Reference proteome</keyword>
<dbReference type="InterPro" id="IPR006600">
    <property type="entry name" value="HTH_CenpB_DNA-bd_dom"/>
</dbReference>
<dbReference type="Proteomes" id="UP000429607">
    <property type="component" value="Unassembled WGS sequence"/>
</dbReference>
<comment type="caution">
    <text evidence="3">The sequence shown here is derived from an EMBL/GenBank/DDBJ whole genome shotgun (WGS) entry which is preliminary data.</text>
</comment>
<evidence type="ECO:0000256" key="1">
    <source>
        <dbReference type="ARBA" id="ARBA00023125"/>
    </source>
</evidence>
<dbReference type="SMART" id="SM00674">
    <property type="entry name" value="CENPB"/>
    <property type="match status" value="1"/>
</dbReference>